<dbReference type="Pfam" id="PF00248">
    <property type="entry name" value="Aldo_ket_red"/>
    <property type="match status" value="1"/>
</dbReference>
<evidence type="ECO:0000313" key="2">
    <source>
        <dbReference type="EMBL" id="PAV07159.1"/>
    </source>
</evidence>
<evidence type="ECO:0000313" key="5">
    <source>
        <dbReference type="Proteomes" id="UP000246004"/>
    </source>
</evidence>
<dbReference type="SUPFAM" id="SSF46548">
    <property type="entry name" value="alpha-helical ferredoxin"/>
    <property type="match status" value="1"/>
</dbReference>
<evidence type="ECO:0000313" key="3">
    <source>
        <dbReference type="EMBL" id="PWL07610.1"/>
    </source>
</evidence>
<reference evidence="3 5" key="1">
    <citation type="submission" date="2016-04" db="EMBL/GenBank/DDBJ databases">
        <title>Genome sequence of Methanosphaera cuniculi DSM 4103.</title>
        <authorList>
            <person name="Poehlein A."/>
            <person name="Seedorf H."/>
            <person name="Daniel R."/>
        </authorList>
    </citation>
    <scope>NUCLEOTIDE SEQUENCE [LARGE SCALE GENOMIC DNA]</scope>
    <source>
        <strain evidence="3 5">DSM 4103</strain>
    </source>
</reference>
<evidence type="ECO:0000313" key="4">
    <source>
        <dbReference type="Proteomes" id="UP000217528"/>
    </source>
</evidence>
<proteinExistence type="predicted"/>
<dbReference type="Pfam" id="PF13187">
    <property type="entry name" value="Fer4_9"/>
    <property type="match status" value="1"/>
</dbReference>
<name>A0A2A2HCK5_9EURY</name>
<dbReference type="RefSeq" id="WP_095608825.1">
    <property type="nucleotide sequence ID" value="NZ_LMVN01000021.1"/>
</dbReference>
<dbReference type="SUPFAM" id="SSF51430">
    <property type="entry name" value="NAD(P)-linked oxidoreductase"/>
    <property type="match status" value="1"/>
</dbReference>
<dbReference type="Proteomes" id="UP000246004">
    <property type="component" value="Unassembled WGS sequence"/>
</dbReference>
<dbReference type="AlphaFoldDB" id="A0A2A2HCK5"/>
<dbReference type="Gene3D" id="3.20.20.100">
    <property type="entry name" value="NADP-dependent oxidoreductase domain"/>
    <property type="match status" value="1"/>
</dbReference>
<dbReference type="PRINTS" id="PR00069">
    <property type="entry name" value="ALDKETRDTASE"/>
</dbReference>
<dbReference type="CDD" id="cd19096">
    <property type="entry name" value="AKR_Fe-S_oxidoreductase"/>
    <property type="match status" value="1"/>
</dbReference>
<dbReference type="InterPro" id="IPR036812">
    <property type="entry name" value="NAD(P)_OxRdtase_dom_sf"/>
</dbReference>
<dbReference type="Proteomes" id="UP000217528">
    <property type="component" value="Unassembled WGS sequence"/>
</dbReference>
<feature type="domain" description="4Fe-4S ferredoxin-type" evidence="1">
    <location>
        <begin position="338"/>
        <end position="366"/>
    </location>
</feature>
<comment type="caution">
    <text evidence="2">The sequence shown here is derived from an EMBL/GenBank/DDBJ whole genome shotgun (WGS) entry which is preliminary data.</text>
</comment>
<accession>A0A2A2HCK5</accession>
<dbReference type="EMBL" id="LMVN01000021">
    <property type="protein sequence ID" value="PAV07159.1"/>
    <property type="molecule type" value="Genomic_DNA"/>
</dbReference>
<keyword evidence="3" id="KW-0560">Oxidoreductase</keyword>
<organism evidence="2 4">
    <name type="scientific">Methanosphaera cuniculi</name>
    <dbReference type="NCBI Taxonomy" id="1077256"/>
    <lineage>
        <taxon>Archaea</taxon>
        <taxon>Methanobacteriati</taxon>
        <taxon>Methanobacteriota</taxon>
        <taxon>Methanomada group</taxon>
        <taxon>Methanobacteria</taxon>
        <taxon>Methanobacteriales</taxon>
        <taxon>Methanobacteriaceae</taxon>
        <taxon>Methanosphaera</taxon>
    </lineage>
</organism>
<dbReference type="PANTHER" id="PTHR43312">
    <property type="entry name" value="D-THREO-ALDOSE 1-DEHYDROGENASE"/>
    <property type="match status" value="1"/>
</dbReference>
<dbReference type="PANTHER" id="PTHR43312:SF2">
    <property type="entry name" value="OXIDOREDUCTASE"/>
    <property type="match status" value="1"/>
</dbReference>
<keyword evidence="4" id="KW-1185">Reference proteome</keyword>
<dbReference type="EC" id="1.1.1.-" evidence="3"/>
<dbReference type="OrthoDB" id="28487at2157"/>
<dbReference type="InterPro" id="IPR020471">
    <property type="entry name" value="AKR"/>
</dbReference>
<dbReference type="InterPro" id="IPR053135">
    <property type="entry name" value="AKR2_Oxidoreductase"/>
</dbReference>
<protein>
    <submittedName>
        <fullName evidence="2">Aldo/keto reductase</fullName>
    </submittedName>
    <submittedName>
        <fullName evidence="3">L-glyceraldehyde 3-phosphate reductase</fullName>
        <ecNumber evidence="3">1.1.1.-</ecNumber>
    </submittedName>
</protein>
<dbReference type="InterPro" id="IPR017896">
    <property type="entry name" value="4Fe4S_Fe-S-bd"/>
</dbReference>
<dbReference type="PROSITE" id="PS51379">
    <property type="entry name" value="4FE4S_FER_2"/>
    <property type="match status" value="1"/>
</dbReference>
<evidence type="ECO:0000259" key="1">
    <source>
        <dbReference type="PROSITE" id="PS51379"/>
    </source>
</evidence>
<dbReference type="GO" id="GO:0016491">
    <property type="term" value="F:oxidoreductase activity"/>
    <property type="evidence" value="ECO:0007669"/>
    <property type="project" value="UniProtKB-KW"/>
</dbReference>
<gene>
    <name evidence="3" type="primary">gpr_2</name>
    <name evidence="2" type="ORF">ASJ82_05655</name>
    <name evidence="3" type="ORF">MSCUN_14840</name>
</gene>
<reference evidence="2 4" key="2">
    <citation type="journal article" date="2017" name="BMC Genomics">
        <title>Genomic analysis of methanogenic archaea reveals a shift towards energy conservation.</title>
        <authorList>
            <person name="Gilmore S.P."/>
            <person name="Henske J.K."/>
            <person name="Sexton J.A."/>
            <person name="Solomon K.V."/>
            <person name="Seppala S."/>
            <person name="Yoo J.I."/>
            <person name="Huyett L.M."/>
            <person name="Pressman A."/>
            <person name="Cogan J.Z."/>
            <person name="Kivenson V."/>
            <person name="Peng X."/>
            <person name="Tan Y."/>
            <person name="Valentine D.L."/>
            <person name="O'Malley M.A."/>
        </authorList>
    </citation>
    <scope>NUCLEOTIDE SEQUENCE [LARGE SCALE GENOMIC DNA]</scope>
    <source>
        <strain evidence="2 4">1R-7</strain>
    </source>
</reference>
<sequence>MQKRIIKSTNTETSALGFGAMRLPTKGGHINHDEALKLINHAIDNGINYIDTAYFYHNGESETFLKEILSKRRDEILISTKLPVMFVNKKEDLRKYLNLQLERLGVDYIDFYYLHALNIEKFEQLKEFGIFEFLDEIKAEGLIRHVGFSYHDNYEPFKTIIDSYPWDMCLLQYNFIDTNTQAGYRGIRYAYDHDVSVFIMEPLKGGLLANNVPGEVQKIMNQENITDTPASWALKWLLNHEEITCILSGMNKISEVDENINTTNNTTINSIPDSMLDVYSKVKKVYDDLIKIPCTACGYCMPCPYGVDIPTCFKTYNNKHIFNKNSHEYMMVLSGITGSKSSYASKCRNCGICLSKCPQHIQIPRTLREVSKDMEFPGFKYMLWFISNIGKPIYDFYLSRK</sequence>
<dbReference type="InterPro" id="IPR023210">
    <property type="entry name" value="NADP_OxRdtase_dom"/>
</dbReference>
<dbReference type="EMBL" id="LWMS01000046">
    <property type="protein sequence ID" value="PWL07610.1"/>
    <property type="molecule type" value="Genomic_DNA"/>
</dbReference>
<dbReference type="PROSITE" id="PS00198">
    <property type="entry name" value="4FE4S_FER_1"/>
    <property type="match status" value="1"/>
</dbReference>
<dbReference type="InterPro" id="IPR017900">
    <property type="entry name" value="4Fe4S_Fe_S_CS"/>
</dbReference>